<dbReference type="CDD" id="cd06470">
    <property type="entry name" value="ACD_IbpA-B_like"/>
    <property type="match status" value="1"/>
</dbReference>
<protein>
    <submittedName>
        <fullName evidence="5">Molecular chaperone IbpA</fullName>
    </submittedName>
</protein>
<dbReference type="OrthoDB" id="9810618at2"/>
<dbReference type="InterPro" id="IPR037913">
    <property type="entry name" value="ACD_IbpA/B"/>
</dbReference>
<feature type="domain" description="SHSP" evidence="4">
    <location>
        <begin position="29"/>
        <end position="140"/>
    </location>
</feature>
<organism evidence="5 6">
    <name type="scientific">Methylobacterium pseudosasicola</name>
    <dbReference type="NCBI Taxonomy" id="582667"/>
    <lineage>
        <taxon>Bacteria</taxon>
        <taxon>Pseudomonadati</taxon>
        <taxon>Pseudomonadota</taxon>
        <taxon>Alphaproteobacteria</taxon>
        <taxon>Hyphomicrobiales</taxon>
        <taxon>Methylobacteriaceae</taxon>
        <taxon>Methylobacterium</taxon>
    </lineage>
</organism>
<dbReference type="PANTHER" id="PTHR47062">
    <property type="match status" value="1"/>
</dbReference>
<accession>A0A1I4S2X2</accession>
<dbReference type="EMBL" id="FOTK01000039">
    <property type="protein sequence ID" value="SFM58751.1"/>
    <property type="molecule type" value="Genomic_DNA"/>
</dbReference>
<dbReference type="InterPro" id="IPR008978">
    <property type="entry name" value="HSP20-like_chaperone"/>
</dbReference>
<evidence type="ECO:0000256" key="1">
    <source>
        <dbReference type="ARBA" id="ARBA00023016"/>
    </source>
</evidence>
<name>A0A1I4S2X2_9HYPH</name>
<keyword evidence="6" id="KW-1185">Reference proteome</keyword>
<dbReference type="STRING" id="582667.SAMN05192568_103944"/>
<dbReference type="AlphaFoldDB" id="A0A1I4S2X2"/>
<evidence type="ECO:0000259" key="4">
    <source>
        <dbReference type="PROSITE" id="PS01031"/>
    </source>
</evidence>
<dbReference type="PROSITE" id="PS01031">
    <property type="entry name" value="SHSP"/>
    <property type="match status" value="1"/>
</dbReference>
<keyword evidence="1" id="KW-0346">Stress response</keyword>
<dbReference type="Proteomes" id="UP000199048">
    <property type="component" value="Unassembled WGS sequence"/>
</dbReference>
<dbReference type="Pfam" id="PF00011">
    <property type="entry name" value="HSP20"/>
    <property type="match status" value="1"/>
</dbReference>
<proteinExistence type="inferred from homology"/>
<dbReference type="InterPro" id="IPR002068">
    <property type="entry name" value="A-crystallin/Hsp20_dom"/>
</dbReference>
<reference evidence="6" key="1">
    <citation type="submission" date="2016-10" db="EMBL/GenBank/DDBJ databases">
        <authorList>
            <person name="Varghese N."/>
            <person name="Submissions S."/>
        </authorList>
    </citation>
    <scope>NUCLEOTIDE SEQUENCE [LARGE SCALE GENOMIC DNA]</scope>
    <source>
        <strain evidence="6">BL36</strain>
    </source>
</reference>
<dbReference type="SUPFAM" id="SSF49764">
    <property type="entry name" value="HSP20-like chaperones"/>
    <property type="match status" value="1"/>
</dbReference>
<sequence>MRTYDVAPLFRSSIGFDRLFELLNQAERVETTAAWPPYNIEKAADDQYRITMAVAGFTPDEIELTQQDTVLLVSGQKATPETERQYLHRGIAARTFRQTFNLADHVKVVGANLENGLLTVELKREVPEALKPRRIAIGGVTATSGQDNAPAQIAEGKVAQPKVAEAKVAEVKAA</sequence>
<dbReference type="RefSeq" id="WP_092045351.1">
    <property type="nucleotide sequence ID" value="NZ_FOTK01000039.1"/>
</dbReference>
<gene>
    <name evidence="5" type="ORF">SAMN05192568_103944</name>
</gene>
<comment type="similarity">
    <text evidence="2 3">Belongs to the small heat shock protein (HSP20) family.</text>
</comment>
<dbReference type="Gene3D" id="2.60.40.790">
    <property type="match status" value="1"/>
</dbReference>
<evidence type="ECO:0000313" key="5">
    <source>
        <dbReference type="EMBL" id="SFM58751.1"/>
    </source>
</evidence>
<evidence type="ECO:0000313" key="6">
    <source>
        <dbReference type="Proteomes" id="UP000199048"/>
    </source>
</evidence>
<evidence type="ECO:0000256" key="2">
    <source>
        <dbReference type="PROSITE-ProRule" id="PRU00285"/>
    </source>
</evidence>
<evidence type="ECO:0000256" key="3">
    <source>
        <dbReference type="RuleBase" id="RU003616"/>
    </source>
</evidence>
<dbReference type="PANTHER" id="PTHR47062:SF1">
    <property type="entry name" value="SMALL HEAT SHOCK PROTEIN IBPA"/>
    <property type="match status" value="1"/>
</dbReference>